<name>A0A381NXN5_9ZZZZ</name>
<evidence type="ECO:0000256" key="5">
    <source>
        <dbReference type="ARBA" id="ARBA00023136"/>
    </source>
</evidence>
<dbReference type="Pfam" id="PF01145">
    <property type="entry name" value="Band_7"/>
    <property type="match status" value="1"/>
</dbReference>
<feature type="domain" description="Band 7" evidence="8">
    <location>
        <begin position="68"/>
        <end position="251"/>
    </location>
</feature>
<evidence type="ECO:0000256" key="3">
    <source>
        <dbReference type="ARBA" id="ARBA00022692"/>
    </source>
</evidence>
<evidence type="ECO:0000256" key="1">
    <source>
        <dbReference type="ARBA" id="ARBA00004370"/>
    </source>
</evidence>
<keyword evidence="4 7" id="KW-1133">Transmembrane helix</keyword>
<gene>
    <name evidence="9" type="ORF">METZ01_LOCUS12226</name>
</gene>
<feature type="region of interest" description="Disordered" evidence="6">
    <location>
        <begin position="1"/>
        <end position="28"/>
    </location>
</feature>
<dbReference type="NCBIfam" id="TIGR01933">
    <property type="entry name" value="hflK"/>
    <property type="match status" value="1"/>
</dbReference>
<dbReference type="SUPFAM" id="SSF117892">
    <property type="entry name" value="Band 7/SPFH domain"/>
    <property type="match status" value="1"/>
</dbReference>
<evidence type="ECO:0000259" key="8">
    <source>
        <dbReference type="SMART" id="SM00244"/>
    </source>
</evidence>
<feature type="transmembrane region" description="Helical" evidence="7">
    <location>
        <begin position="53"/>
        <end position="73"/>
    </location>
</feature>
<dbReference type="AlphaFoldDB" id="A0A381NXN5"/>
<feature type="non-terminal residue" evidence="9">
    <location>
        <position position="1"/>
    </location>
</feature>
<dbReference type="PANTHER" id="PTHR43327:SF2">
    <property type="entry name" value="MODULATOR OF FTSH PROTEASE HFLK"/>
    <property type="match status" value="1"/>
</dbReference>
<dbReference type="GO" id="GO:0016020">
    <property type="term" value="C:membrane"/>
    <property type="evidence" value="ECO:0007669"/>
    <property type="project" value="UniProtKB-SubCell"/>
</dbReference>
<dbReference type="CDD" id="cd03404">
    <property type="entry name" value="SPFH_HflK"/>
    <property type="match status" value="1"/>
</dbReference>
<evidence type="ECO:0000256" key="2">
    <source>
        <dbReference type="ARBA" id="ARBA00006971"/>
    </source>
</evidence>
<dbReference type="PANTHER" id="PTHR43327">
    <property type="entry name" value="STOMATIN-LIKE PROTEIN 2, MITOCHONDRIAL"/>
    <property type="match status" value="1"/>
</dbReference>
<keyword evidence="3 7" id="KW-0812">Transmembrane</keyword>
<proteinExistence type="inferred from homology"/>
<comment type="subcellular location">
    <subcellularLocation>
        <location evidence="1">Membrane</location>
    </subcellularLocation>
</comment>
<evidence type="ECO:0000313" key="9">
    <source>
        <dbReference type="EMBL" id="SUZ59372.1"/>
    </source>
</evidence>
<evidence type="ECO:0000256" key="6">
    <source>
        <dbReference type="SAM" id="MobiDB-lite"/>
    </source>
</evidence>
<evidence type="ECO:0000256" key="7">
    <source>
        <dbReference type="SAM" id="Phobius"/>
    </source>
</evidence>
<dbReference type="InterPro" id="IPR036013">
    <property type="entry name" value="Band_7/SPFH_dom_sf"/>
</dbReference>
<organism evidence="9">
    <name type="scientific">marine metagenome</name>
    <dbReference type="NCBI Taxonomy" id="408172"/>
    <lineage>
        <taxon>unclassified sequences</taxon>
        <taxon>metagenomes</taxon>
        <taxon>ecological metagenomes</taxon>
    </lineage>
</organism>
<dbReference type="EMBL" id="UINC01000675">
    <property type="protein sequence ID" value="SUZ59372.1"/>
    <property type="molecule type" value="Genomic_DNA"/>
</dbReference>
<dbReference type="InterPro" id="IPR010201">
    <property type="entry name" value="HflK"/>
</dbReference>
<sequence>NIIKNNSDWNGDNQNPWGGRSDRQRPSNFDNPFEGLQKLVKNFLPGGGRGWKGFALLFLILFSLWTLSGIYRVNADEQGVVLRFGKFISQTGPGLHYHLPWPIESVQTPKVTIVNRIDIGMRGAQNTGFSNPNRSMRDVPEESLMLTGDENIVDIDFTVFWVISDASKFLFNIQYPERTIKAIAESAMREVVGNSEIQPILTGARQRTEESVRDLMQTTLNLYGAGVQVREVKMQKVDPPSAVIDSFRDVQAARADQERARNEANAYANKVVPEAQGESEKIRRDSEAYQSQTVAEAEGQATRFVSIYSEYVEAKDVTRKRMFLETMEKTFKEMNKVIIDGDAVGGQGVLPYLPLNEIRRKGDN</sequence>
<evidence type="ECO:0000256" key="4">
    <source>
        <dbReference type="ARBA" id="ARBA00022989"/>
    </source>
</evidence>
<dbReference type="Gene3D" id="3.30.479.30">
    <property type="entry name" value="Band 7 domain"/>
    <property type="match status" value="1"/>
</dbReference>
<accession>A0A381NXN5</accession>
<reference evidence="9" key="1">
    <citation type="submission" date="2018-05" db="EMBL/GenBank/DDBJ databases">
        <authorList>
            <person name="Lanie J.A."/>
            <person name="Ng W.-L."/>
            <person name="Kazmierczak K.M."/>
            <person name="Andrzejewski T.M."/>
            <person name="Davidsen T.M."/>
            <person name="Wayne K.J."/>
            <person name="Tettelin H."/>
            <person name="Glass J.I."/>
            <person name="Rusch D."/>
            <person name="Podicherti R."/>
            <person name="Tsui H.-C.T."/>
            <person name="Winkler M.E."/>
        </authorList>
    </citation>
    <scope>NUCLEOTIDE SEQUENCE</scope>
</reference>
<feature type="compositionally biased region" description="Polar residues" evidence="6">
    <location>
        <begin position="1"/>
        <end position="16"/>
    </location>
</feature>
<protein>
    <recommendedName>
        <fullName evidence="8">Band 7 domain-containing protein</fullName>
    </recommendedName>
</protein>
<keyword evidence="5 7" id="KW-0472">Membrane</keyword>
<dbReference type="SMART" id="SM00244">
    <property type="entry name" value="PHB"/>
    <property type="match status" value="1"/>
</dbReference>
<dbReference type="InterPro" id="IPR001107">
    <property type="entry name" value="Band_7"/>
</dbReference>
<comment type="similarity">
    <text evidence="2">Belongs to the band 7/mec-2 family. HflK subfamily.</text>
</comment>
<dbReference type="InterPro" id="IPR050710">
    <property type="entry name" value="Band7/mec-2_domain"/>
</dbReference>